<protein>
    <recommendedName>
        <fullName evidence="5">Fructosamine kinase</fullName>
    </recommendedName>
</protein>
<dbReference type="OrthoDB" id="5291879at2"/>
<dbReference type="Gene3D" id="3.90.1200.10">
    <property type="match status" value="1"/>
</dbReference>
<evidence type="ECO:0000313" key="4">
    <source>
        <dbReference type="Proteomes" id="UP000005289"/>
    </source>
</evidence>
<evidence type="ECO:0000256" key="2">
    <source>
        <dbReference type="PIRNR" id="PIRNR006221"/>
    </source>
</evidence>
<sequence length="295" mass="32562">MEPWIEAVSNLIATQTGQPFDASRPRGAGGGSISQGFVLAGRDGRRFFVKRNQLRLRPMFKAEAAGLTELARCSDLRIPGALGVVAEGTACFLVLEHLELGGPADGARLGEGVAALHRITAREFGWQMDNFIGSTPQPNAPRTDDWAEFFREQRLAHQRQLAGQNGAHRALLDAVAELEQELGGFFTDYRPMPSLLHGDLWSGNWGFLPDGSPALFDPAVYYGDREADIAMMELFGHPGTDFFAAYNEHMPLDPGYPVRRELYNLYHILNHFNLFGGGYAMQAERMALGLLAQLR</sequence>
<dbReference type="InterPro" id="IPR016477">
    <property type="entry name" value="Fructo-/Ketosamine-3-kinase"/>
</dbReference>
<dbReference type="GO" id="GO:0016301">
    <property type="term" value="F:kinase activity"/>
    <property type="evidence" value="ECO:0007669"/>
    <property type="project" value="UniProtKB-UniRule"/>
</dbReference>
<dbReference type="InterPro" id="IPR011009">
    <property type="entry name" value="Kinase-like_dom_sf"/>
</dbReference>
<dbReference type="PANTHER" id="PTHR12149:SF8">
    <property type="entry name" value="PROTEIN-RIBULOSAMINE 3-KINASE"/>
    <property type="match status" value="1"/>
</dbReference>
<evidence type="ECO:0008006" key="5">
    <source>
        <dbReference type="Google" id="ProtNLM"/>
    </source>
</evidence>
<dbReference type="PANTHER" id="PTHR12149">
    <property type="entry name" value="FRUCTOSAMINE 3 KINASE-RELATED PROTEIN"/>
    <property type="match status" value="1"/>
</dbReference>
<keyword evidence="4" id="KW-1185">Reference proteome</keyword>
<name>W0DRX0_9GAMM</name>
<dbReference type="KEGG" id="tti:THITH_16395"/>
<comment type="similarity">
    <text evidence="1 2">Belongs to the fructosamine kinase family.</text>
</comment>
<keyword evidence="2" id="KW-0808">Transferase</keyword>
<dbReference type="PIRSF" id="PIRSF006221">
    <property type="entry name" value="Ketosamine-3-kinase"/>
    <property type="match status" value="1"/>
</dbReference>
<dbReference type="SUPFAM" id="SSF56112">
    <property type="entry name" value="Protein kinase-like (PK-like)"/>
    <property type="match status" value="1"/>
</dbReference>
<accession>W0DRX0</accession>
<dbReference type="STRING" id="713585.THITH_16395"/>
<gene>
    <name evidence="3" type="ORF">THITH_16395</name>
</gene>
<dbReference type="AlphaFoldDB" id="W0DRX0"/>
<evidence type="ECO:0000256" key="1">
    <source>
        <dbReference type="ARBA" id="ARBA00009460"/>
    </source>
</evidence>
<organism evidence="3 4">
    <name type="scientific">Thioalkalivibrio paradoxus ARh 1</name>
    <dbReference type="NCBI Taxonomy" id="713585"/>
    <lineage>
        <taxon>Bacteria</taxon>
        <taxon>Pseudomonadati</taxon>
        <taxon>Pseudomonadota</taxon>
        <taxon>Gammaproteobacteria</taxon>
        <taxon>Chromatiales</taxon>
        <taxon>Ectothiorhodospiraceae</taxon>
        <taxon>Thioalkalivibrio</taxon>
    </lineage>
</organism>
<dbReference type="HOGENOM" id="CLU_036517_0_1_6"/>
<dbReference type="RefSeq" id="WP_006746813.1">
    <property type="nucleotide sequence ID" value="NZ_CP007029.1"/>
</dbReference>
<reference evidence="3 4" key="1">
    <citation type="submission" date="2013-12" db="EMBL/GenBank/DDBJ databases">
        <authorList>
            <consortium name="DOE Joint Genome Institute"/>
            <person name="Muyzer G."/>
            <person name="Huntemann M."/>
            <person name="Han J."/>
            <person name="Chen A."/>
            <person name="Kyrpides N."/>
            <person name="Mavromatis K."/>
            <person name="Markowitz V."/>
            <person name="Palaniappan K."/>
            <person name="Ivanova N."/>
            <person name="Schaumberg A."/>
            <person name="Pati A."/>
            <person name="Liolios K."/>
            <person name="Nordberg H.P."/>
            <person name="Cantor M.N."/>
            <person name="Hua S.X."/>
            <person name="Woyke T."/>
        </authorList>
    </citation>
    <scope>NUCLEOTIDE SEQUENCE [LARGE SCALE GENOMIC DNA]</scope>
    <source>
        <strain evidence="3 4">ARh 1</strain>
    </source>
</reference>
<dbReference type="Proteomes" id="UP000005289">
    <property type="component" value="Chromosome"/>
</dbReference>
<dbReference type="Pfam" id="PF03881">
    <property type="entry name" value="Fructosamin_kin"/>
    <property type="match status" value="1"/>
</dbReference>
<keyword evidence="2" id="KW-0418">Kinase</keyword>
<proteinExistence type="inferred from homology"/>
<dbReference type="Gene3D" id="3.30.200.20">
    <property type="entry name" value="Phosphorylase Kinase, domain 1"/>
    <property type="match status" value="1"/>
</dbReference>
<evidence type="ECO:0000313" key="3">
    <source>
        <dbReference type="EMBL" id="AHE99610.1"/>
    </source>
</evidence>
<dbReference type="EMBL" id="CP007029">
    <property type="protein sequence ID" value="AHE99610.1"/>
    <property type="molecule type" value="Genomic_DNA"/>
</dbReference>